<dbReference type="PROSITE" id="PS51671">
    <property type="entry name" value="ACT"/>
    <property type="match status" value="1"/>
</dbReference>
<evidence type="ECO:0000259" key="3">
    <source>
        <dbReference type="PROSITE" id="PS51671"/>
    </source>
</evidence>
<dbReference type="SUPFAM" id="SSF55021">
    <property type="entry name" value="ACT-like"/>
    <property type="match status" value="1"/>
</dbReference>
<accession>A0A8T2PYU4</accession>
<dbReference type="InterPro" id="IPR002912">
    <property type="entry name" value="ACT_dom"/>
</dbReference>
<evidence type="ECO:0000256" key="1">
    <source>
        <dbReference type="ARBA" id="ARBA00022563"/>
    </source>
</evidence>
<feature type="domain" description="ACT" evidence="3">
    <location>
        <begin position="52"/>
        <end position="138"/>
    </location>
</feature>
<dbReference type="InterPro" id="IPR045865">
    <property type="entry name" value="ACT-like_dom_sf"/>
</dbReference>
<sequence length="338" mass="38926">MGVMQKLRVFSSFNFFSRRGGFWCLYQKKNCSGFSDSPSSCLISATKQLHGVHVFECQDRVGIAARIAACIARHGASILDIDVHVHRDLINEPSFFGRTEFVFDPSQWAQNVMRNDFMKLKEEFNAKHSVVRIPGLDPPWKIAVLVSWKDHCLVDLLHFWQQGKVPVQISCVISNHVREENTSVIRFLTRHKIPYHFIPATKKNKHEEEILQLISQTDFLVLAHYMQILSPEFLKTYGRDIINIHHGLLPSFKGANPYKQAYEAGVKLIGATSHFVTEELDDGPIIEQMIERVSHRDSLESFAMKSQYLEKACLVKAIKYYCDLRILHHGQRKTIVFD</sequence>
<evidence type="ECO:0000313" key="4">
    <source>
        <dbReference type="EMBL" id="KAH7276579.1"/>
    </source>
</evidence>
<dbReference type="SUPFAM" id="SSF53328">
    <property type="entry name" value="Formyltransferase"/>
    <property type="match status" value="1"/>
</dbReference>
<keyword evidence="5" id="KW-1185">Reference proteome</keyword>
<dbReference type="Pfam" id="PF00551">
    <property type="entry name" value="Formyl_trans_N"/>
    <property type="match status" value="1"/>
</dbReference>
<dbReference type="EMBL" id="CM035444">
    <property type="protein sequence ID" value="KAH7276579.1"/>
    <property type="molecule type" value="Genomic_DNA"/>
</dbReference>
<dbReference type="PANTHER" id="PTHR42706">
    <property type="entry name" value="FORMYLTETRAHYDROFOLATE DEFORMYLASE"/>
    <property type="match status" value="1"/>
</dbReference>
<dbReference type="OMA" id="YQAHERG"/>
<dbReference type="InterPro" id="IPR036477">
    <property type="entry name" value="Formyl_transf_N_sf"/>
</dbReference>
<dbReference type="GO" id="GO:0008864">
    <property type="term" value="F:formyltetrahydrofolate deformylase activity"/>
    <property type="evidence" value="ECO:0007669"/>
    <property type="project" value="InterPro"/>
</dbReference>
<dbReference type="InterPro" id="IPR002376">
    <property type="entry name" value="Formyl_transf_N"/>
</dbReference>
<comment type="caution">
    <text evidence="4">The sequence shown here is derived from an EMBL/GenBank/DDBJ whole genome shotgun (WGS) entry which is preliminary data.</text>
</comment>
<dbReference type="Gene3D" id="3.30.70.260">
    <property type="match status" value="1"/>
</dbReference>
<dbReference type="InterPro" id="IPR004810">
    <property type="entry name" value="PurU"/>
</dbReference>
<dbReference type="Gene3D" id="3.40.50.170">
    <property type="entry name" value="Formyl transferase, N-terminal domain"/>
    <property type="match status" value="1"/>
</dbReference>
<dbReference type="Proteomes" id="UP000825935">
    <property type="component" value="Chromosome 39"/>
</dbReference>
<dbReference type="GO" id="GO:0006730">
    <property type="term" value="P:one-carbon metabolic process"/>
    <property type="evidence" value="ECO:0007669"/>
    <property type="project" value="UniProtKB-KW"/>
</dbReference>
<keyword evidence="1" id="KW-0554">One-carbon metabolism</keyword>
<reference evidence="4" key="1">
    <citation type="submission" date="2021-08" db="EMBL/GenBank/DDBJ databases">
        <title>WGS assembly of Ceratopteris richardii.</title>
        <authorList>
            <person name="Marchant D.B."/>
            <person name="Chen G."/>
            <person name="Jenkins J."/>
            <person name="Shu S."/>
            <person name="Leebens-Mack J."/>
            <person name="Grimwood J."/>
            <person name="Schmutz J."/>
            <person name="Soltis P."/>
            <person name="Soltis D."/>
            <person name="Chen Z.-H."/>
        </authorList>
    </citation>
    <scope>NUCLEOTIDE SEQUENCE</scope>
    <source>
        <strain evidence="4">Whitten #5841</strain>
        <tissue evidence="4">Leaf</tissue>
    </source>
</reference>
<protein>
    <recommendedName>
        <fullName evidence="3">ACT domain-containing protein</fullName>
    </recommendedName>
</protein>
<gene>
    <name evidence="4" type="ORF">KP509_39G012800</name>
</gene>
<dbReference type="PANTHER" id="PTHR42706:SF1">
    <property type="entry name" value="FORMYLTETRAHYDROFOLATE DEFORMYLASE 2, MITOCHONDRIAL"/>
    <property type="match status" value="1"/>
</dbReference>
<evidence type="ECO:0000313" key="5">
    <source>
        <dbReference type="Proteomes" id="UP000825935"/>
    </source>
</evidence>
<dbReference type="OrthoDB" id="4239773at2759"/>
<dbReference type="NCBIfam" id="NF004684">
    <property type="entry name" value="PRK06027.1"/>
    <property type="match status" value="1"/>
</dbReference>
<dbReference type="PRINTS" id="PR01575">
    <property type="entry name" value="FFH4HYDRLASE"/>
</dbReference>
<keyword evidence="2" id="KW-0378">Hydrolase</keyword>
<name>A0A8T2PYU4_CERRI</name>
<organism evidence="4 5">
    <name type="scientific">Ceratopteris richardii</name>
    <name type="common">Triangle waterfern</name>
    <dbReference type="NCBI Taxonomy" id="49495"/>
    <lineage>
        <taxon>Eukaryota</taxon>
        <taxon>Viridiplantae</taxon>
        <taxon>Streptophyta</taxon>
        <taxon>Embryophyta</taxon>
        <taxon>Tracheophyta</taxon>
        <taxon>Polypodiopsida</taxon>
        <taxon>Polypodiidae</taxon>
        <taxon>Polypodiales</taxon>
        <taxon>Pteridineae</taxon>
        <taxon>Pteridaceae</taxon>
        <taxon>Parkerioideae</taxon>
        <taxon>Ceratopteris</taxon>
    </lineage>
</organism>
<dbReference type="GO" id="GO:0006189">
    <property type="term" value="P:'de novo' IMP biosynthetic process"/>
    <property type="evidence" value="ECO:0007669"/>
    <property type="project" value="InterPro"/>
</dbReference>
<proteinExistence type="predicted"/>
<dbReference type="Pfam" id="PF01842">
    <property type="entry name" value="ACT"/>
    <property type="match status" value="1"/>
</dbReference>
<dbReference type="AlphaFoldDB" id="A0A8T2PYU4"/>
<evidence type="ECO:0000256" key="2">
    <source>
        <dbReference type="ARBA" id="ARBA00022801"/>
    </source>
</evidence>